<name>A0A3N4VY68_9GAMM</name>
<dbReference type="AlphaFoldDB" id="A0A3N4VY68"/>
<protein>
    <submittedName>
        <fullName evidence="1">Uncharacterized protein</fullName>
    </submittedName>
</protein>
<evidence type="ECO:0000313" key="1">
    <source>
        <dbReference type="EMBL" id="RPE82067.1"/>
    </source>
</evidence>
<organism evidence="1 2">
    <name type="scientific">Vulcaniibacterium tengchongense</name>
    <dbReference type="NCBI Taxonomy" id="1273429"/>
    <lineage>
        <taxon>Bacteria</taxon>
        <taxon>Pseudomonadati</taxon>
        <taxon>Pseudomonadota</taxon>
        <taxon>Gammaproteobacteria</taxon>
        <taxon>Lysobacterales</taxon>
        <taxon>Lysobacteraceae</taxon>
        <taxon>Vulcaniibacterium</taxon>
    </lineage>
</organism>
<comment type="caution">
    <text evidence="1">The sequence shown here is derived from an EMBL/GenBank/DDBJ whole genome shotgun (WGS) entry which is preliminary data.</text>
</comment>
<accession>A0A3N4VY68</accession>
<sequence>MRTKDVDALVAGTPLQVRSGETCEAFWSHEGMHRGPEGQLLLYYGEA</sequence>
<keyword evidence="2" id="KW-1185">Reference proteome</keyword>
<dbReference type="Proteomes" id="UP000269708">
    <property type="component" value="Unassembled WGS sequence"/>
</dbReference>
<reference evidence="1 2" key="1">
    <citation type="submission" date="2018-11" db="EMBL/GenBank/DDBJ databases">
        <title>Genomic Encyclopedia of Type Strains, Phase IV (KMG-IV): sequencing the most valuable type-strain genomes for metagenomic binning, comparative biology and taxonomic classification.</title>
        <authorList>
            <person name="Goeker M."/>
        </authorList>
    </citation>
    <scope>NUCLEOTIDE SEQUENCE [LARGE SCALE GENOMIC DNA]</scope>
    <source>
        <strain evidence="1 2">DSM 25623</strain>
    </source>
</reference>
<gene>
    <name evidence="1" type="ORF">EDC50_1273</name>
</gene>
<dbReference type="EMBL" id="RKQN01000001">
    <property type="protein sequence ID" value="RPE82067.1"/>
    <property type="molecule type" value="Genomic_DNA"/>
</dbReference>
<evidence type="ECO:0000313" key="2">
    <source>
        <dbReference type="Proteomes" id="UP000269708"/>
    </source>
</evidence>
<proteinExistence type="predicted"/>